<accession>A0A1I6HDG3</accession>
<protein>
    <submittedName>
        <fullName evidence="3">Uncharacterized protein</fullName>
    </submittedName>
</protein>
<sequence>MVPSPVAPGRTRRLRPWLIAVIAVVGAIAIAATAVSVALAVLRDSRYTTNVTLSLSYVGDDGQTYSCTYDYSTPNSAPMPPAVARQMNERDWSRTGQRMYEWAKTHRAAEGSTWGLAMDEFVRFPPWQVKTDTGSTHELWSRERPGGTCEDGLR</sequence>
<keyword evidence="2" id="KW-0472">Membrane</keyword>
<organism evidence="3 4">
    <name type="scientific">Microbacterium azadirachtae</name>
    <dbReference type="NCBI Taxonomy" id="582680"/>
    <lineage>
        <taxon>Bacteria</taxon>
        <taxon>Bacillati</taxon>
        <taxon>Actinomycetota</taxon>
        <taxon>Actinomycetes</taxon>
        <taxon>Micrococcales</taxon>
        <taxon>Microbacteriaceae</taxon>
        <taxon>Microbacterium</taxon>
    </lineage>
</organism>
<dbReference type="Proteomes" id="UP000198877">
    <property type="component" value="Unassembled WGS sequence"/>
</dbReference>
<evidence type="ECO:0000256" key="2">
    <source>
        <dbReference type="SAM" id="Phobius"/>
    </source>
</evidence>
<keyword evidence="2" id="KW-1133">Transmembrane helix</keyword>
<evidence type="ECO:0000256" key="1">
    <source>
        <dbReference type="SAM" id="MobiDB-lite"/>
    </source>
</evidence>
<feature type="transmembrane region" description="Helical" evidence="2">
    <location>
        <begin position="17"/>
        <end position="42"/>
    </location>
</feature>
<dbReference type="RefSeq" id="WP_139232220.1">
    <property type="nucleotide sequence ID" value="NZ_FOYR01000002.1"/>
</dbReference>
<feature type="region of interest" description="Disordered" evidence="1">
    <location>
        <begin position="134"/>
        <end position="154"/>
    </location>
</feature>
<dbReference type="EMBL" id="FOYR01000002">
    <property type="protein sequence ID" value="SFR52533.1"/>
    <property type="molecule type" value="Genomic_DNA"/>
</dbReference>
<name>A0A1I6HDG3_9MICO</name>
<feature type="compositionally biased region" description="Basic and acidic residues" evidence="1">
    <location>
        <begin position="139"/>
        <end position="154"/>
    </location>
</feature>
<evidence type="ECO:0000313" key="3">
    <source>
        <dbReference type="EMBL" id="SFR52533.1"/>
    </source>
</evidence>
<reference evidence="4" key="1">
    <citation type="submission" date="2016-10" db="EMBL/GenBank/DDBJ databases">
        <authorList>
            <person name="Varghese N."/>
            <person name="Submissions S."/>
        </authorList>
    </citation>
    <scope>NUCLEOTIDE SEQUENCE [LARGE SCALE GENOMIC DNA]</scope>
    <source>
        <strain evidence="4">CL127</strain>
    </source>
</reference>
<proteinExistence type="predicted"/>
<keyword evidence="2" id="KW-0812">Transmembrane</keyword>
<dbReference type="AlphaFoldDB" id="A0A1I6HDG3"/>
<evidence type="ECO:0000313" key="4">
    <source>
        <dbReference type="Proteomes" id="UP000198877"/>
    </source>
</evidence>
<gene>
    <name evidence="3" type="ORF">SAMN04488591_1730</name>
</gene>